<dbReference type="RefSeq" id="XP_022734162.1">
    <property type="nucleotide sequence ID" value="XM_022878427.1"/>
</dbReference>
<gene>
    <name evidence="4" type="primary">LOC111287743</name>
</gene>
<evidence type="ECO:0000256" key="2">
    <source>
        <dbReference type="SAM" id="MobiDB-lite"/>
    </source>
</evidence>
<feature type="coiled-coil region" evidence="1">
    <location>
        <begin position="79"/>
        <end position="209"/>
    </location>
</feature>
<reference evidence="4" key="1">
    <citation type="submission" date="2025-08" db="UniProtKB">
        <authorList>
            <consortium name="RefSeq"/>
        </authorList>
    </citation>
    <scope>IDENTIFICATION</scope>
    <source>
        <tissue evidence="4">Fruit stalk</tissue>
    </source>
</reference>
<feature type="coiled-coil region" evidence="1">
    <location>
        <begin position="455"/>
        <end position="496"/>
    </location>
</feature>
<dbReference type="PROSITE" id="PS51257">
    <property type="entry name" value="PROKAR_LIPOPROTEIN"/>
    <property type="match status" value="1"/>
</dbReference>
<feature type="compositionally biased region" description="Basic and acidic residues" evidence="2">
    <location>
        <begin position="588"/>
        <end position="599"/>
    </location>
</feature>
<keyword evidence="3" id="KW-1185">Reference proteome</keyword>
<evidence type="ECO:0000313" key="4">
    <source>
        <dbReference type="RefSeq" id="XP_022734162.1"/>
    </source>
</evidence>
<name>A0A6P5Y130_DURZI</name>
<feature type="region of interest" description="Disordered" evidence="2">
    <location>
        <begin position="541"/>
        <end position="563"/>
    </location>
</feature>
<feature type="compositionally biased region" description="Basic and acidic residues" evidence="2">
    <location>
        <begin position="551"/>
        <end position="562"/>
    </location>
</feature>
<evidence type="ECO:0000313" key="3">
    <source>
        <dbReference type="Proteomes" id="UP000515121"/>
    </source>
</evidence>
<keyword evidence="1" id="KW-0175">Coiled coil</keyword>
<proteinExistence type="predicted"/>
<dbReference type="GeneID" id="111287743"/>
<dbReference type="Proteomes" id="UP000515121">
    <property type="component" value="Unplaced"/>
</dbReference>
<dbReference type="OrthoDB" id="1735671at2759"/>
<evidence type="ECO:0000256" key="1">
    <source>
        <dbReference type="SAM" id="Coils"/>
    </source>
</evidence>
<feature type="region of interest" description="Disordered" evidence="2">
    <location>
        <begin position="580"/>
        <end position="621"/>
    </location>
</feature>
<dbReference type="AlphaFoldDB" id="A0A6P5Y130"/>
<dbReference type="KEGG" id="dzi:111287743"/>
<organism evidence="3 4">
    <name type="scientific">Durio zibethinus</name>
    <name type="common">Durian</name>
    <dbReference type="NCBI Taxonomy" id="66656"/>
    <lineage>
        <taxon>Eukaryota</taxon>
        <taxon>Viridiplantae</taxon>
        <taxon>Streptophyta</taxon>
        <taxon>Embryophyta</taxon>
        <taxon>Tracheophyta</taxon>
        <taxon>Spermatophyta</taxon>
        <taxon>Magnoliopsida</taxon>
        <taxon>eudicotyledons</taxon>
        <taxon>Gunneridae</taxon>
        <taxon>Pentapetalae</taxon>
        <taxon>rosids</taxon>
        <taxon>malvids</taxon>
        <taxon>Malvales</taxon>
        <taxon>Malvaceae</taxon>
        <taxon>Helicteroideae</taxon>
        <taxon>Durio</taxon>
    </lineage>
</organism>
<dbReference type="PANTHER" id="PTHR47747:SF2">
    <property type="entry name" value="RIBONUCLEASE P PROTEIN SUBUNIT P38-LIKE PROTEIN"/>
    <property type="match status" value="1"/>
</dbReference>
<protein>
    <submittedName>
        <fullName evidence="4">Myosin heavy chain, muscle-like</fullName>
    </submittedName>
</protein>
<sequence length="814" mass="94219">MDEKTISASYLIISEEKSDSLYSMYFGVSCAFFALRLLSETEKEDEKWSKLRDKMLQGSAQLLGLLVWRIRREEANLAKCELLQKLETAEKEIEELKKRRHEDAKANEKVVGIFASQEQGWLIERKKLRQQIGALINELRVIEKKKDEEIANLNKKLNEMELLMESKDRMIEEMEQKGKALEEKVMKFKSVAEELRETAKREAQEHSTELWKHKTAFIEIVSNQRQLEAEMGRAFRQVEATKLELDAVLEQKEESVLLAQKLSIEITKMRKDLEQKDKILSAMLRKSKLDTAEKQLLLKEAKASKAKKKQGELETEKWRAVSESRHEKHSLKGVFPNQTGAKLDISLGVKELSNSGKTRSQPTDIILEYDYSELKTNPEVFSPLPDYHSPEGSEDLVTVDAKRLEGWVRTAAEKYETVIEKRHHLELDAFAEQMRLKDEKLEAFRWRLLSMELESKRLQSHVEGLNQDVSQLRQDNMKLEALLLEREEELDSLKEQFASQLKPLTCQKTNLLNLSLHDPALSHDSFWPKLKIIKKKSTEKEQETKTTLLDKSQERHAKKEEVIPSYNESKNIRLIIQSPEKEFEDEREYPNPDPQKETNESIVVDSVEKSALPGQSLSKTKNTPWRMDLQALGVSYKIKRLKQQLLMLERLTGKQENGEDMKGSDNGMEGFLLLISLLNKQVSRYQSLQGKTDDLCKRMNFQHDNDLDTSQGDCSTTKSKGETKTLEHFLEETFQLQRYMVATGQKLMEIQSKIAIGFIGVELDKTATFDMKRFSDNIRSLFQDVQRSLEVRIARIIGDLEGTLACEGMINIRW</sequence>
<accession>A0A6P5Y130</accession>
<dbReference type="PANTHER" id="PTHR47747">
    <property type="entry name" value="RIBONUCLEASE P PROTEIN SUBUNIT P38-LIKE PROTEIN"/>
    <property type="match status" value="1"/>
</dbReference>